<feature type="non-terminal residue" evidence="2">
    <location>
        <position position="1"/>
    </location>
</feature>
<feature type="transmembrane region" description="Helical" evidence="1">
    <location>
        <begin position="138"/>
        <end position="157"/>
    </location>
</feature>
<gene>
    <name evidence="2" type="ORF">HGB48_08425</name>
</gene>
<reference evidence="2 3" key="1">
    <citation type="submission" date="2020-04" db="EMBL/GenBank/DDBJ databases">
        <title>MicrobeNet Type strains.</title>
        <authorList>
            <person name="Nicholson A.C."/>
        </authorList>
    </citation>
    <scope>NUCLEOTIDE SEQUENCE [LARGE SCALE GENOMIC DNA]</scope>
    <source>
        <strain evidence="2 3">ATCC BAA-277</strain>
    </source>
</reference>
<protein>
    <submittedName>
        <fullName evidence="2">Uncharacterized protein</fullName>
    </submittedName>
</protein>
<keyword evidence="1" id="KW-0812">Transmembrane</keyword>
<sequence>GALTGVPAGVLGGLAGLALTGGRVFGPGYAVAAGAAGGATLGAVIGLTAAGRRGAEHPTVPGAVRAEPATLLGFGLCGALTGLPPLRLAHAGPVFLALGVAGAFALACALGIVFKITTGGWNRDAELAHPREALHRDPVIGTAFGLTGGVAAFLVFAMNQGVAVSLACAVTGGVAFGLAFGAIAWTRAMIGLLVAVARGLLPLRLWVFLDWACEARLLRVSGAAYQFRHRELQDFLTPRE</sequence>
<keyword evidence="3" id="KW-1185">Reference proteome</keyword>
<accession>A0A846YSE1</accession>
<name>A0A846YSE1_9ACTN</name>
<feature type="transmembrane region" description="Helical" evidence="1">
    <location>
        <begin position="163"/>
        <end position="183"/>
    </location>
</feature>
<dbReference type="AlphaFoldDB" id="A0A846YSE1"/>
<feature type="transmembrane region" description="Helical" evidence="1">
    <location>
        <begin position="29"/>
        <end position="50"/>
    </location>
</feature>
<keyword evidence="1" id="KW-1133">Transmembrane helix</keyword>
<dbReference type="Proteomes" id="UP000579250">
    <property type="component" value="Unassembled WGS sequence"/>
</dbReference>
<evidence type="ECO:0000313" key="2">
    <source>
        <dbReference type="EMBL" id="NKZ03770.1"/>
    </source>
</evidence>
<comment type="caution">
    <text evidence="2">The sequence shown here is derived from an EMBL/GenBank/DDBJ whole genome shotgun (WGS) entry which is preliminary data.</text>
</comment>
<proteinExistence type="predicted"/>
<evidence type="ECO:0000313" key="3">
    <source>
        <dbReference type="Proteomes" id="UP000579250"/>
    </source>
</evidence>
<dbReference type="EMBL" id="JAAXPI010000007">
    <property type="protein sequence ID" value="NKZ03770.1"/>
    <property type="molecule type" value="Genomic_DNA"/>
</dbReference>
<feature type="transmembrane region" description="Helical" evidence="1">
    <location>
        <begin position="94"/>
        <end position="117"/>
    </location>
</feature>
<keyword evidence="1" id="KW-0472">Membrane</keyword>
<evidence type="ECO:0000256" key="1">
    <source>
        <dbReference type="SAM" id="Phobius"/>
    </source>
</evidence>
<organism evidence="2 3">
    <name type="scientific">Actinomadura latina</name>
    <dbReference type="NCBI Taxonomy" id="163603"/>
    <lineage>
        <taxon>Bacteria</taxon>
        <taxon>Bacillati</taxon>
        <taxon>Actinomycetota</taxon>
        <taxon>Actinomycetes</taxon>
        <taxon>Streptosporangiales</taxon>
        <taxon>Thermomonosporaceae</taxon>
        <taxon>Actinomadura</taxon>
    </lineage>
</organism>
<dbReference type="RefSeq" id="WP_210747833.1">
    <property type="nucleotide sequence ID" value="NZ_JAAXPI010000007.1"/>
</dbReference>